<dbReference type="GO" id="GO:0006281">
    <property type="term" value="P:DNA repair"/>
    <property type="evidence" value="ECO:0007669"/>
    <property type="project" value="UniProtKB-KW"/>
</dbReference>
<evidence type="ECO:0000256" key="6">
    <source>
        <dbReference type="ARBA" id="ARBA00022801"/>
    </source>
</evidence>
<keyword evidence="4" id="KW-0479">Metal-binding</keyword>
<dbReference type="KEGG" id="pej:FYC62_13200"/>
<keyword evidence="3" id="KW-0540">Nuclease</keyword>
<evidence type="ECO:0000256" key="5">
    <source>
        <dbReference type="ARBA" id="ARBA00022763"/>
    </source>
</evidence>
<dbReference type="Pfam" id="PF03372">
    <property type="entry name" value="Exo_endo_phos"/>
    <property type="match status" value="1"/>
</dbReference>
<dbReference type="SUPFAM" id="SSF56219">
    <property type="entry name" value="DNase I-like"/>
    <property type="match status" value="1"/>
</dbReference>
<evidence type="ECO:0000256" key="4">
    <source>
        <dbReference type="ARBA" id="ARBA00022723"/>
    </source>
</evidence>
<evidence type="ECO:0000256" key="8">
    <source>
        <dbReference type="ARBA" id="ARBA00023204"/>
    </source>
</evidence>
<evidence type="ECO:0000256" key="1">
    <source>
        <dbReference type="ARBA" id="ARBA00001936"/>
    </source>
</evidence>
<dbReference type="Gene3D" id="3.60.10.10">
    <property type="entry name" value="Endonuclease/exonuclease/phosphatase"/>
    <property type="match status" value="1"/>
</dbReference>
<keyword evidence="10" id="KW-0472">Membrane</keyword>
<dbReference type="PANTHER" id="PTHR15822">
    <property type="entry name" value="TRAF AND TNF RECEPTOR-ASSOCIATED PROTEIN"/>
    <property type="match status" value="1"/>
</dbReference>
<dbReference type="Proteomes" id="UP000323653">
    <property type="component" value="Chromosome"/>
</dbReference>
<organism evidence="12 13">
    <name type="scientific">Pedobacter aquae</name>
    <dbReference type="NCBI Taxonomy" id="2605747"/>
    <lineage>
        <taxon>Bacteria</taxon>
        <taxon>Pseudomonadati</taxon>
        <taxon>Bacteroidota</taxon>
        <taxon>Sphingobacteriia</taxon>
        <taxon>Sphingobacteriales</taxon>
        <taxon>Sphingobacteriaceae</taxon>
        <taxon>Pedobacter</taxon>
    </lineage>
</organism>
<evidence type="ECO:0000313" key="13">
    <source>
        <dbReference type="Proteomes" id="UP000323653"/>
    </source>
</evidence>
<keyword evidence="13" id="KW-1185">Reference proteome</keyword>
<comment type="cofactor">
    <cofactor evidence="2">
        <name>Mg(2+)</name>
        <dbReference type="ChEBI" id="CHEBI:18420"/>
    </cofactor>
</comment>
<comment type="cofactor">
    <cofactor evidence="1">
        <name>Mn(2+)</name>
        <dbReference type="ChEBI" id="CHEBI:29035"/>
    </cofactor>
</comment>
<evidence type="ECO:0000256" key="3">
    <source>
        <dbReference type="ARBA" id="ARBA00022722"/>
    </source>
</evidence>
<dbReference type="GO" id="GO:0004527">
    <property type="term" value="F:exonuclease activity"/>
    <property type="evidence" value="ECO:0007669"/>
    <property type="project" value="UniProtKB-KW"/>
</dbReference>
<keyword evidence="12" id="KW-0269">Exonuclease</keyword>
<keyword evidence="10" id="KW-1133">Transmembrane helix</keyword>
<evidence type="ECO:0000256" key="10">
    <source>
        <dbReference type="SAM" id="Phobius"/>
    </source>
</evidence>
<dbReference type="PANTHER" id="PTHR15822:SF4">
    <property type="entry name" value="TYROSYL-DNA PHOSPHODIESTERASE 2"/>
    <property type="match status" value="1"/>
</dbReference>
<feature type="domain" description="Endonuclease/exonuclease/phosphatase" evidence="11">
    <location>
        <begin position="105"/>
        <end position="310"/>
    </location>
</feature>
<dbReference type="InterPro" id="IPR051547">
    <property type="entry name" value="TDP2-like"/>
</dbReference>
<evidence type="ECO:0000256" key="7">
    <source>
        <dbReference type="ARBA" id="ARBA00022842"/>
    </source>
</evidence>
<proteinExistence type="predicted"/>
<reference evidence="12 13" key="1">
    <citation type="submission" date="2019-08" db="EMBL/GenBank/DDBJ databases">
        <title>Pedobacter sp. nov., isolated from Han river, South Korea.</title>
        <authorList>
            <person name="Lee D.-H."/>
            <person name="Kim Y.-S."/>
            <person name="Hwang E.-M."/>
            <person name="Le Tran T.C."/>
            <person name="Cha C.-J."/>
        </authorList>
    </citation>
    <scope>NUCLEOTIDE SEQUENCE [LARGE SCALE GENOMIC DNA]</scope>
    <source>
        <strain evidence="12 13">CJ43</strain>
    </source>
</reference>
<dbReference type="EMBL" id="CP043329">
    <property type="protein sequence ID" value="QEK52504.1"/>
    <property type="molecule type" value="Genomic_DNA"/>
</dbReference>
<feature type="transmembrane region" description="Helical" evidence="10">
    <location>
        <begin position="39"/>
        <end position="55"/>
    </location>
</feature>
<feature type="region of interest" description="Disordered" evidence="9">
    <location>
        <begin position="329"/>
        <end position="350"/>
    </location>
</feature>
<keyword evidence="8" id="KW-0234">DNA repair</keyword>
<feature type="transmembrane region" description="Helical" evidence="10">
    <location>
        <begin position="61"/>
        <end position="79"/>
    </location>
</feature>
<gene>
    <name evidence="12" type="ORF">FYC62_13200</name>
</gene>
<keyword evidence="10" id="KW-0812">Transmembrane</keyword>
<dbReference type="InterPro" id="IPR036691">
    <property type="entry name" value="Endo/exonu/phosph_ase_sf"/>
</dbReference>
<keyword evidence="12" id="KW-0255">Endonuclease</keyword>
<dbReference type="GO" id="GO:0004519">
    <property type="term" value="F:endonuclease activity"/>
    <property type="evidence" value="ECO:0007669"/>
    <property type="project" value="UniProtKB-KW"/>
</dbReference>
<feature type="transmembrane region" description="Helical" evidence="10">
    <location>
        <begin position="6"/>
        <end position="27"/>
    </location>
</feature>
<keyword evidence="5" id="KW-0227">DNA damage</keyword>
<protein>
    <submittedName>
        <fullName evidence="12">Endonuclease/exonuclease/phosphatase family protein</fullName>
    </submittedName>
</protein>
<sequence length="350" mass="41193">MKTVNLVLGYLFILFSFIPFVRHDYWIFRVFEYPRFQKLLISLFLFFTFIIFFNQHGVWDYTFLGLSVINNLYLFYLVYPFTLVSKKQIQTNLEGQESHISILIFNVLQDNTDYSIIKQIQQFKPDVLCFVEANQRWTDKLKAETEKDYPHQILCPLENTYGMIFFSKLPLEDAQVHFMVKDDVPSISVKVILADGNRIQLYCVHPEPPVPQENPRSTARDKELLMIGKWAKEQKLPVIVMGDLNDVAWSYTTELFCRTSELLDPRKGRGFFNTFNAKSYILRFPLDHIFCSKEFMVNRIKRLPYAGSDHFPMFIDLALKPASSYLNEEEKASSEEKEMVEEKINKEVIS</sequence>
<dbReference type="InterPro" id="IPR005135">
    <property type="entry name" value="Endo/exonuclease/phosphatase"/>
</dbReference>
<evidence type="ECO:0000256" key="2">
    <source>
        <dbReference type="ARBA" id="ARBA00001946"/>
    </source>
</evidence>
<keyword evidence="7" id="KW-0460">Magnesium</keyword>
<keyword evidence="6" id="KW-0378">Hydrolase</keyword>
<name>A0A5C0VNA5_9SPHI</name>
<evidence type="ECO:0000259" key="11">
    <source>
        <dbReference type="Pfam" id="PF03372"/>
    </source>
</evidence>
<accession>A0A5C0VNA5</accession>
<dbReference type="AlphaFoldDB" id="A0A5C0VNA5"/>
<dbReference type="GO" id="GO:0046872">
    <property type="term" value="F:metal ion binding"/>
    <property type="evidence" value="ECO:0007669"/>
    <property type="project" value="UniProtKB-KW"/>
</dbReference>
<evidence type="ECO:0000256" key="9">
    <source>
        <dbReference type="SAM" id="MobiDB-lite"/>
    </source>
</evidence>
<evidence type="ECO:0000313" key="12">
    <source>
        <dbReference type="EMBL" id="QEK52504.1"/>
    </source>
</evidence>